<dbReference type="AlphaFoldDB" id="A0A9D0YSD2"/>
<dbReference type="GO" id="GO:0005886">
    <property type="term" value="C:plasma membrane"/>
    <property type="evidence" value="ECO:0007669"/>
    <property type="project" value="UniProtKB-SubCell"/>
</dbReference>
<evidence type="ECO:0000256" key="5">
    <source>
        <dbReference type="ARBA" id="ARBA00022989"/>
    </source>
</evidence>
<dbReference type="PANTHER" id="PTHR34582:SF6">
    <property type="entry name" value="UPF0702 TRANSMEMBRANE PROTEIN YCAP"/>
    <property type="match status" value="1"/>
</dbReference>
<evidence type="ECO:0000259" key="8">
    <source>
        <dbReference type="Pfam" id="PF04239"/>
    </source>
</evidence>
<keyword evidence="4 7" id="KW-0812">Transmembrane</keyword>
<protein>
    <submittedName>
        <fullName evidence="9">DUF421 domain-containing protein</fullName>
    </submittedName>
</protein>
<keyword evidence="6 7" id="KW-0472">Membrane</keyword>
<dbReference type="InterPro" id="IPR023090">
    <property type="entry name" value="UPF0702_alpha/beta_dom_sf"/>
</dbReference>
<comment type="similarity">
    <text evidence="2">Belongs to the UPF0702 family.</text>
</comment>
<dbReference type="InterPro" id="IPR007353">
    <property type="entry name" value="DUF421"/>
</dbReference>
<reference evidence="9" key="2">
    <citation type="journal article" date="2021" name="PeerJ">
        <title>Extensive microbial diversity within the chicken gut microbiome revealed by metagenomics and culture.</title>
        <authorList>
            <person name="Gilroy R."/>
            <person name="Ravi A."/>
            <person name="Getino M."/>
            <person name="Pursley I."/>
            <person name="Horton D.L."/>
            <person name="Alikhan N.F."/>
            <person name="Baker D."/>
            <person name="Gharbi K."/>
            <person name="Hall N."/>
            <person name="Watson M."/>
            <person name="Adriaenssens E.M."/>
            <person name="Foster-Nyarko E."/>
            <person name="Jarju S."/>
            <person name="Secka A."/>
            <person name="Antonio M."/>
            <person name="Oren A."/>
            <person name="Chaudhuri R.R."/>
            <person name="La Ragione R."/>
            <person name="Hildebrand F."/>
            <person name="Pallen M.J."/>
        </authorList>
    </citation>
    <scope>NUCLEOTIDE SEQUENCE</scope>
    <source>
        <strain evidence="9">ChiGjej2B2-12916</strain>
    </source>
</reference>
<evidence type="ECO:0000256" key="4">
    <source>
        <dbReference type="ARBA" id="ARBA00022692"/>
    </source>
</evidence>
<organism evidence="9 10">
    <name type="scientific">Candidatus Enterenecus faecium</name>
    <dbReference type="NCBI Taxonomy" id="2840780"/>
    <lineage>
        <taxon>Bacteria</taxon>
        <taxon>Bacillati</taxon>
        <taxon>Bacillota</taxon>
        <taxon>Clostridia</taxon>
        <taxon>Eubacteriales</taxon>
        <taxon>Candidatus Enterenecus</taxon>
    </lineage>
</organism>
<name>A0A9D0YSD2_9FIRM</name>
<evidence type="ECO:0000256" key="7">
    <source>
        <dbReference type="SAM" id="Phobius"/>
    </source>
</evidence>
<evidence type="ECO:0000313" key="9">
    <source>
        <dbReference type="EMBL" id="HIQ61058.1"/>
    </source>
</evidence>
<evidence type="ECO:0000256" key="1">
    <source>
        <dbReference type="ARBA" id="ARBA00004651"/>
    </source>
</evidence>
<sequence>MFVVLIRTLVLYILLVAGIRLLGKRQLGELEPSELTLALIIADLASVPMQDNGIPLLTGVIPIAVLLAIASILSILSTKSIRFRTLLGGRPSVVVRQGKVVEQALRANRLTLDELLEELRILGHPYLEEIHTAVLETNGQLSVLPYAALQPATARQVGQDPEEPGLPLVVISDGRLLSQDLRGRGYGDQWLQQQLASHGLTSHKQVFLMTVDDLGHTYCVPKEGRQ</sequence>
<dbReference type="EMBL" id="DVFO01000054">
    <property type="protein sequence ID" value="HIQ61058.1"/>
    <property type="molecule type" value="Genomic_DNA"/>
</dbReference>
<evidence type="ECO:0000313" key="10">
    <source>
        <dbReference type="Proteomes" id="UP000886879"/>
    </source>
</evidence>
<accession>A0A9D0YSD2</accession>
<comment type="caution">
    <text evidence="9">The sequence shown here is derived from an EMBL/GenBank/DDBJ whole genome shotgun (WGS) entry which is preliminary data.</text>
</comment>
<evidence type="ECO:0000256" key="6">
    <source>
        <dbReference type="ARBA" id="ARBA00023136"/>
    </source>
</evidence>
<keyword evidence="5 7" id="KW-1133">Transmembrane helix</keyword>
<reference evidence="9" key="1">
    <citation type="submission" date="2020-10" db="EMBL/GenBank/DDBJ databases">
        <authorList>
            <person name="Gilroy R."/>
        </authorList>
    </citation>
    <scope>NUCLEOTIDE SEQUENCE</scope>
    <source>
        <strain evidence="9">ChiGjej2B2-12916</strain>
    </source>
</reference>
<dbReference type="Proteomes" id="UP000886879">
    <property type="component" value="Unassembled WGS sequence"/>
</dbReference>
<dbReference type="PANTHER" id="PTHR34582">
    <property type="entry name" value="UPF0702 TRANSMEMBRANE PROTEIN YCAP"/>
    <property type="match status" value="1"/>
</dbReference>
<dbReference type="Gene3D" id="3.30.240.20">
    <property type="entry name" value="bsu07140 like domains"/>
    <property type="match status" value="2"/>
</dbReference>
<keyword evidence="3" id="KW-1003">Cell membrane</keyword>
<feature type="transmembrane region" description="Helical" evidence="7">
    <location>
        <begin position="6"/>
        <end position="23"/>
    </location>
</feature>
<feature type="transmembrane region" description="Helical" evidence="7">
    <location>
        <begin position="56"/>
        <end position="76"/>
    </location>
</feature>
<evidence type="ECO:0000256" key="3">
    <source>
        <dbReference type="ARBA" id="ARBA00022475"/>
    </source>
</evidence>
<feature type="domain" description="YetF C-terminal" evidence="8">
    <location>
        <begin position="79"/>
        <end position="211"/>
    </location>
</feature>
<gene>
    <name evidence="9" type="ORF">IAD31_05625</name>
</gene>
<evidence type="ECO:0000256" key="2">
    <source>
        <dbReference type="ARBA" id="ARBA00006448"/>
    </source>
</evidence>
<dbReference type="Pfam" id="PF04239">
    <property type="entry name" value="DUF421"/>
    <property type="match status" value="1"/>
</dbReference>
<comment type="subcellular location">
    <subcellularLocation>
        <location evidence="1">Cell membrane</location>
        <topology evidence="1">Multi-pass membrane protein</topology>
    </subcellularLocation>
</comment>
<proteinExistence type="inferred from homology"/>